<dbReference type="EMBL" id="FUYP01000002">
    <property type="protein sequence ID" value="SKB28109.1"/>
    <property type="molecule type" value="Genomic_DNA"/>
</dbReference>
<evidence type="ECO:0000313" key="1">
    <source>
        <dbReference type="EMBL" id="SKB28109.1"/>
    </source>
</evidence>
<dbReference type="OrthoDB" id="9798629at2"/>
<evidence type="ECO:0000313" key="2">
    <source>
        <dbReference type="Proteomes" id="UP000190044"/>
    </source>
</evidence>
<gene>
    <name evidence="1" type="ORF">SAMN06295937_100215</name>
</gene>
<proteinExistence type="predicted"/>
<dbReference type="Proteomes" id="UP000190044">
    <property type="component" value="Unassembled WGS sequence"/>
</dbReference>
<dbReference type="AlphaFoldDB" id="A0A1T5A028"/>
<name>A0A1T5A028_9SPHN</name>
<accession>A0A1T5A028</accession>
<sequence length="202" mass="22101">MDLLRTSRPIQTVPEVVTLEALVRKDHLLRKIEAAIDISFIPPPIHSVDVTLPQGSELPAPAGDVNHVTIDTADVIRWNDEAVDIAEWGFLVKAGAERPEAAPLMLAPEAHARYLRVDEAIGAIRRSGGTRIAFPCLQQYDGLIQDRKGRCLIRQHPSADVLKAAPDQAGSIIRRWAPYRAADAASCSSHNRPFRAVRPCGA</sequence>
<organism evidence="1 2">
    <name type="scientific">Sphingopyxis flava</name>
    <dbReference type="NCBI Taxonomy" id="1507287"/>
    <lineage>
        <taxon>Bacteria</taxon>
        <taxon>Pseudomonadati</taxon>
        <taxon>Pseudomonadota</taxon>
        <taxon>Alphaproteobacteria</taxon>
        <taxon>Sphingomonadales</taxon>
        <taxon>Sphingomonadaceae</taxon>
        <taxon>Sphingopyxis</taxon>
    </lineage>
</organism>
<keyword evidence="2" id="KW-1185">Reference proteome</keyword>
<reference evidence="2" key="1">
    <citation type="submission" date="2017-02" db="EMBL/GenBank/DDBJ databases">
        <authorList>
            <person name="Varghese N."/>
            <person name="Submissions S."/>
        </authorList>
    </citation>
    <scope>NUCLEOTIDE SEQUENCE [LARGE SCALE GENOMIC DNA]</scope>
    <source>
        <strain evidence="2">R11H</strain>
    </source>
</reference>
<protein>
    <submittedName>
        <fullName evidence="1">Uncharacterized protein</fullName>
    </submittedName>
</protein>